<dbReference type="Gene3D" id="3.10.20.310">
    <property type="entry name" value="membrane protein fhac"/>
    <property type="match status" value="1"/>
</dbReference>
<dbReference type="GO" id="GO:0046819">
    <property type="term" value="P:protein secretion by the type V secretion system"/>
    <property type="evidence" value="ECO:0007669"/>
    <property type="project" value="TreeGrafter"/>
</dbReference>
<keyword evidence="7" id="KW-1185">Reference proteome</keyword>
<evidence type="ECO:0000313" key="6">
    <source>
        <dbReference type="EMBL" id="CBG39282.1"/>
    </source>
</evidence>
<evidence type="ECO:0000256" key="1">
    <source>
        <dbReference type="ARBA" id="ARBA00022452"/>
    </source>
</evidence>
<dbReference type="PANTHER" id="PTHR34597">
    <property type="entry name" value="SLR1661 PROTEIN"/>
    <property type="match status" value="1"/>
</dbReference>
<feature type="domain" description="Polypeptide-transport-associated ShlB-type" evidence="5">
    <location>
        <begin position="51"/>
        <end position="104"/>
    </location>
</feature>
<dbReference type="STRING" id="679897.HMU00160"/>
<dbReference type="PANTHER" id="PTHR34597:SF3">
    <property type="entry name" value="OUTER MEMBRANE TRANSPORTER CDIB"/>
    <property type="match status" value="1"/>
</dbReference>
<reference evidence="6 7" key="1">
    <citation type="journal article" date="2010" name="BMC Genomics">
        <title>Comparative genomics and proteomics of Helicobacter mustelae, an ulcerogenic and carcinogenic gastric pathogen.</title>
        <authorList>
            <person name="O'Toole P.W."/>
            <person name="Snelling W.J."/>
            <person name="Canchaya C."/>
            <person name="Forde B.M."/>
            <person name="Hardie K.R."/>
            <person name="Josenhans C."/>
            <person name="Graham R.L.J."/>
            <person name="McMullan G."/>
            <person name="Parkhill J."/>
            <person name="Belda E."/>
            <person name="Bentley S.D."/>
        </authorList>
    </citation>
    <scope>NUCLEOTIDE SEQUENCE [LARGE SCALE GENOMIC DNA]</scope>
    <source>
        <strain evidence="7">ATCC 43772 / LMG 18044 / NCTC 12198 / 12198</strain>
    </source>
</reference>
<evidence type="ECO:0000259" key="5">
    <source>
        <dbReference type="Pfam" id="PF08479"/>
    </source>
</evidence>
<keyword evidence="3" id="KW-0998">Cell outer membrane</keyword>
<dbReference type="AlphaFoldDB" id="D3UFL1"/>
<dbReference type="GO" id="GO:0008320">
    <property type="term" value="F:protein transmembrane transporter activity"/>
    <property type="evidence" value="ECO:0007669"/>
    <property type="project" value="TreeGrafter"/>
</dbReference>
<sequence>MRIRFYFFIIFFLGEAQAKDLCFLVKEITLSPLENTLENQKAFKKYFGFGEKIAKAYTNQCLNEKSINKLLQELNEKTIKKGFLTSKFGILPQDLKSQRLEIKLDIGRIHQITYNHNNLFFSFKKDFDIKEGDVLDLQKLQAGMANLKKMTHIDATMKILPSDQKNASDIVIHVEKKSFPFSGVYIFDNGNLKFLYQHTLLLAWENPLKLSDKLQSYLLASFFHDERIHKNYSIYHSLSYGVPFQQFFFEQNLAYSFNSFQIKLANFSPVYTGYSINTDTRMSYVFLRTQEHSLSFGLNFGARISKNFLENVLLVTQNRKVLLYSFFLRYALSLPTLQFNVDFSGLYGHSLANEFLHAYDYFIPVVNLYLYRPFKFFGRSLIYTGAIKTQVGSNKLYANDAFIIGGRYTVRGFDRLNYSGQMGVLCRNDLNLYIPFLKKFQLVPSIGFDVGYVKDLMSKDDIALSGGGLGIQWIQKYLNLQAWWYFAMFSSKSSVPKQNFFFSIAFNW</sequence>
<evidence type="ECO:0000256" key="2">
    <source>
        <dbReference type="ARBA" id="ARBA00022692"/>
    </source>
</evidence>
<protein>
    <submittedName>
        <fullName evidence="6">Putative activator or transporter protein of haemolysin-like protein putative membrane protein</fullName>
    </submittedName>
</protein>
<feature type="domain" description="Haemolysin activator HlyB C-terminal" evidence="4">
    <location>
        <begin position="167"/>
        <end position="472"/>
    </location>
</feature>
<dbReference type="InterPro" id="IPR005565">
    <property type="entry name" value="Hemolysn_activator_HlyB_C"/>
</dbReference>
<dbReference type="Pfam" id="PF08479">
    <property type="entry name" value="POTRA_2"/>
    <property type="match status" value="1"/>
</dbReference>
<keyword evidence="2" id="KW-0812">Transmembrane</keyword>
<organism evidence="6 7">
    <name type="scientific">Helicobacter mustelae (strain ATCC 43772 / CCUG 25715 / CIP 103759 / LMG 18044 / NCTC 12198 / R85-136P)</name>
    <name type="common">Campylobacter mustelae</name>
    <dbReference type="NCBI Taxonomy" id="679897"/>
    <lineage>
        <taxon>Bacteria</taxon>
        <taxon>Pseudomonadati</taxon>
        <taxon>Campylobacterota</taxon>
        <taxon>Epsilonproteobacteria</taxon>
        <taxon>Campylobacterales</taxon>
        <taxon>Helicobacteraceae</taxon>
        <taxon>Helicobacter</taxon>
    </lineage>
</organism>
<dbReference type="InterPro" id="IPR051544">
    <property type="entry name" value="TPS_OM_transporter"/>
</dbReference>
<keyword evidence="1" id="KW-0472">Membrane</keyword>
<dbReference type="HOGENOM" id="CLU_020581_2_0_7"/>
<dbReference type="PIRSF" id="PIRSF029745">
    <property type="entry name" value="FhaC"/>
    <property type="match status" value="1"/>
</dbReference>
<dbReference type="eggNOG" id="COG2831">
    <property type="taxonomic scope" value="Bacteria"/>
</dbReference>
<dbReference type="KEGG" id="hms:HMU00160"/>
<evidence type="ECO:0000259" key="4">
    <source>
        <dbReference type="Pfam" id="PF03865"/>
    </source>
</evidence>
<evidence type="ECO:0000256" key="3">
    <source>
        <dbReference type="ARBA" id="ARBA00023237"/>
    </source>
</evidence>
<dbReference type="Gene3D" id="2.40.160.50">
    <property type="entry name" value="membrane protein fhac: a member of the omp85/tpsb transporter family"/>
    <property type="match status" value="1"/>
</dbReference>
<dbReference type="InterPro" id="IPR013686">
    <property type="entry name" value="Polypept-transport_assoc_ShlB"/>
</dbReference>
<name>D3UFL1_HELM1</name>
<dbReference type="Proteomes" id="UP000001522">
    <property type="component" value="Chromosome"/>
</dbReference>
<gene>
    <name evidence="6" type="ordered locus">HMU00160</name>
</gene>
<dbReference type="GO" id="GO:0098046">
    <property type="term" value="C:type V protein secretion system complex"/>
    <property type="evidence" value="ECO:0007669"/>
    <property type="project" value="TreeGrafter"/>
</dbReference>
<evidence type="ECO:0000313" key="7">
    <source>
        <dbReference type="Proteomes" id="UP000001522"/>
    </source>
</evidence>
<accession>D3UFL1</accession>
<dbReference type="EMBL" id="FN555004">
    <property type="protein sequence ID" value="CBG39282.1"/>
    <property type="molecule type" value="Genomic_DNA"/>
</dbReference>
<dbReference type="InterPro" id="IPR027282">
    <property type="entry name" value="TPS"/>
</dbReference>
<dbReference type="Pfam" id="PF03865">
    <property type="entry name" value="ShlB"/>
    <property type="match status" value="1"/>
</dbReference>
<proteinExistence type="predicted"/>
<keyword evidence="1" id="KW-1134">Transmembrane beta strand</keyword>